<dbReference type="AlphaFoldDB" id="A0AB74QCD7"/>
<dbReference type="InterPro" id="IPR025671">
    <property type="entry name" value="HXXEE"/>
</dbReference>
<gene>
    <name evidence="2" type="ORF">SAMEA1402399_02373</name>
</gene>
<protein>
    <submittedName>
        <fullName evidence="2">Membrane protein</fullName>
    </submittedName>
</protein>
<organism evidence="2 3">
    <name type="scientific">Clostridioides difficile</name>
    <name type="common">Peptoclostridium difficile</name>
    <dbReference type="NCBI Taxonomy" id="1496"/>
    <lineage>
        <taxon>Bacteria</taxon>
        <taxon>Bacillati</taxon>
        <taxon>Bacillota</taxon>
        <taxon>Clostridia</taxon>
        <taxon>Peptostreptococcales</taxon>
        <taxon>Peptostreptococcaceae</taxon>
        <taxon>Clostridioides</taxon>
    </lineage>
</organism>
<feature type="transmembrane region" description="Helical" evidence="1">
    <location>
        <begin position="79"/>
        <end position="99"/>
    </location>
</feature>
<evidence type="ECO:0000256" key="1">
    <source>
        <dbReference type="SAM" id="Phobius"/>
    </source>
</evidence>
<comment type="caution">
    <text evidence="2">The sequence shown here is derived from an EMBL/GenBank/DDBJ whole genome shotgun (WGS) entry which is preliminary data.</text>
</comment>
<dbReference type="Proteomes" id="UP000411588">
    <property type="component" value="Unassembled WGS sequence"/>
</dbReference>
<feature type="transmembrane region" description="Helical" evidence="1">
    <location>
        <begin position="111"/>
        <end position="132"/>
    </location>
</feature>
<sequence>MEKYIWLFPLLFIFHDMEEIIGFGIWLKKNKSMLDKKYPFISKIYENYSTEGMAFAVFEEFILCIIFCILTVITDNQYVYLLWLGSFIAYTLHLVIHIGQSIIIRKYIPSLITSIICLPISIWCISKSIYIVDCEMSTTILYSIIGIIIVALNLKFAQSLIGKFTKWMSNI</sequence>
<dbReference type="EMBL" id="CAADAN010000008">
    <property type="protein sequence ID" value="VFD33031.1"/>
    <property type="molecule type" value="Genomic_DNA"/>
</dbReference>
<dbReference type="Pfam" id="PF13787">
    <property type="entry name" value="HXXEE"/>
    <property type="match status" value="1"/>
</dbReference>
<dbReference type="RefSeq" id="WP_009902688.1">
    <property type="nucleotide sequence ID" value="NZ_CAADAN010000008.1"/>
</dbReference>
<feature type="transmembrane region" description="Helical" evidence="1">
    <location>
        <begin position="138"/>
        <end position="156"/>
    </location>
</feature>
<evidence type="ECO:0000313" key="2">
    <source>
        <dbReference type="EMBL" id="VFD33031.1"/>
    </source>
</evidence>
<evidence type="ECO:0000313" key="3">
    <source>
        <dbReference type="Proteomes" id="UP000411588"/>
    </source>
</evidence>
<feature type="transmembrane region" description="Helical" evidence="1">
    <location>
        <begin position="48"/>
        <end position="73"/>
    </location>
</feature>
<keyword evidence="1" id="KW-0812">Transmembrane</keyword>
<feature type="transmembrane region" description="Helical" evidence="1">
    <location>
        <begin position="6"/>
        <end position="27"/>
    </location>
</feature>
<keyword evidence="1" id="KW-0472">Membrane</keyword>
<accession>A0AB74QCD7</accession>
<proteinExistence type="predicted"/>
<name>A0AB74QCD7_CLODI</name>
<reference evidence="2 3" key="1">
    <citation type="submission" date="2019-02" db="EMBL/GenBank/DDBJ databases">
        <authorList>
            <consortium name="Pathogen Informatics"/>
        </authorList>
    </citation>
    <scope>NUCLEOTIDE SEQUENCE [LARGE SCALE GENOMIC DNA]</scope>
    <source>
        <strain evidence="3">clo34</strain>
    </source>
</reference>
<keyword evidence="1" id="KW-1133">Transmembrane helix</keyword>